<protein>
    <submittedName>
        <fullName evidence="2">Uncharacterized protein</fullName>
    </submittedName>
</protein>
<reference evidence="2" key="1">
    <citation type="journal article" date="2019" name="bioRxiv">
        <title>The Genome of the Zebra Mussel, Dreissena polymorpha: A Resource for Invasive Species Research.</title>
        <authorList>
            <person name="McCartney M.A."/>
            <person name="Auch B."/>
            <person name="Kono T."/>
            <person name="Mallez S."/>
            <person name="Zhang Y."/>
            <person name="Obille A."/>
            <person name="Becker A."/>
            <person name="Abrahante J.E."/>
            <person name="Garbe J."/>
            <person name="Badalamenti J.P."/>
            <person name="Herman A."/>
            <person name="Mangelson H."/>
            <person name="Liachko I."/>
            <person name="Sullivan S."/>
            <person name="Sone E.D."/>
            <person name="Koren S."/>
            <person name="Silverstein K.A.T."/>
            <person name="Beckman K.B."/>
            <person name="Gohl D.M."/>
        </authorList>
    </citation>
    <scope>NUCLEOTIDE SEQUENCE</scope>
    <source>
        <strain evidence="2">Duluth1</strain>
        <tissue evidence="2">Whole animal</tissue>
    </source>
</reference>
<dbReference type="EMBL" id="JAIWYP010000004">
    <property type="protein sequence ID" value="KAH3842231.1"/>
    <property type="molecule type" value="Genomic_DNA"/>
</dbReference>
<comment type="caution">
    <text evidence="2">The sequence shown here is derived from an EMBL/GenBank/DDBJ whole genome shotgun (WGS) entry which is preliminary data.</text>
</comment>
<feature type="compositionally biased region" description="Polar residues" evidence="1">
    <location>
        <begin position="1"/>
        <end position="16"/>
    </location>
</feature>
<evidence type="ECO:0000313" key="2">
    <source>
        <dbReference type="EMBL" id="KAH3842231.1"/>
    </source>
</evidence>
<dbReference type="AlphaFoldDB" id="A0A9D4KND1"/>
<organism evidence="2 3">
    <name type="scientific">Dreissena polymorpha</name>
    <name type="common">Zebra mussel</name>
    <name type="synonym">Mytilus polymorpha</name>
    <dbReference type="NCBI Taxonomy" id="45954"/>
    <lineage>
        <taxon>Eukaryota</taxon>
        <taxon>Metazoa</taxon>
        <taxon>Spiralia</taxon>
        <taxon>Lophotrochozoa</taxon>
        <taxon>Mollusca</taxon>
        <taxon>Bivalvia</taxon>
        <taxon>Autobranchia</taxon>
        <taxon>Heteroconchia</taxon>
        <taxon>Euheterodonta</taxon>
        <taxon>Imparidentia</taxon>
        <taxon>Neoheterodontei</taxon>
        <taxon>Myida</taxon>
        <taxon>Dreissenoidea</taxon>
        <taxon>Dreissenidae</taxon>
        <taxon>Dreissena</taxon>
    </lineage>
</organism>
<evidence type="ECO:0000256" key="1">
    <source>
        <dbReference type="SAM" id="MobiDB-lite"/>
    </source>
</evidence>
<keyword evidence="3" id="KW-1185">Reference proteome</keyword>
<sequence>MSSNSDTTELPLSPSNIVGAAIPNSINEQSNNPDNSGSTNTNLNSAEHFLCQERATVKIDHPSTLKTPAL</sequence>
<gene>
    <name evidence="2" type="ORF">DPMN_115727</name>
</gene>
<accession>A0A9D4KND1</accession>
<evidence type="ECO:0000313" key="3">
    <source>
        <dbReference type="Proteomes" id="UP000828390"/>
    </source>
</evidence>
<reference evidence="2" key="2">
    <citation type="submission" date="2020-11" db="EMBL/GenBank/DDBJ databases">
        <authorList>
            <person name="McCartney M.A."/>
            <person name="Auch B."/>
            <person name="Kono T."/>
            <person name="Mallez S."/>
            <person name="Becker A."/>
            <person name="Gohl D.M."/>
            <person name="Silverstein K.A.T."/>
            <person name="Koren S."/>
            <person name="Bechman K.B."/>
            <person name="Herman A."/>
            <person name="Abrahante J.E."/>
            <person name="Garbe J."/>
        </authorList>
    </citation>
    <scope>NUCLEOTIDE SEQUENCE</scope>
    <source>
        <strain evidence="2">Duluth1</strain>
        <tissue evidence="2">Whole animal</tissue>
    </source>
</reference>
<proteinExistence type="predicted"/>
<feature type="compositionally biased region" description="Polar residues" evidence="1">
    <location>
        <begin position="24"/>
        <end position="45"/>
    </location>
</feature>
<name>A0A9D4KND1_DREPO</name>
<feature type="region of interest" description="Disordered" evidence="1">
    <location>
        <begin position="1"/>
        <end position="47"/>
    </location>
</feature>
<dbReference type="Proteomes" id="UP000828390">
    <property type="component" value="Unassembled WGS sequence"/>
</dbReference>